<keyword evidence="15" id="KW-1185">Reference proteome</keyword>
<dbReference type="RefSeq" id="WP_284310785.1">
    <property type="nucleotide sequence ID" value="NZ_BSPC01000007.1"/>
</dbReference>
<dbReference type="EMBL" id="BSPC01000007">
    <property type="protein sequence ID" value="GLS17953.1"/>
    <property type="molecule type" value="Genomic_DNA"/>
</dbReference>
<feature type="transmembrane region" description="Helical" evidence="12">
    <location>
        <begin position="31"/>
        <end position="51"/>
    </location>
</feature>
<organism evidence="14 15">
    <name type="scientific">Labrys miyagiensis</name>
    <dbReference type="NCBI Taxonomy" id="346912"/>
    <lineage>
        <taxon>Bacteria</taxon>
        <taxon>Pseudomonadati</taxon>
        <taxon>Pseudomonadota</taxon>
        <taxon>Alphaproteobacteria</taxon>
        <taxon>Hyphomicrobiales</taxon>
        <taxon>Xanthobacteraceae</taxon>
        <taxon>Labrys</taxon>
    </lineage>
</organism>
<feature type="domain" description="Cation/H+ exchanger transmembrane" evidence="13">
    <location>
        <begin position="13"/>
        <end position="409"/>
    </location>
</feature>
<evidence type="ECO:0000256" key="6">
    <source>
        <dbReference type="ARBA" id="ARBA00022692"/>
    </source>
</evidence>
<keyword evidence="7 12" id="KW-1133">Transmembrane helix</keyword>
<comment type="similarity">
    <text evidence="2">Belongs to the monovalent cation:proton antiporter 1 (CPA1) transporter (TC 2.A.36) family.</text>
</comment>
<evidence type="ECO:0000256" key="8">
    <source>
        <dbReference type="ARBA" id="ARBA00023053"/>
    </source>
</evidence>
<dbReference type="InterPro" id="IPR006153">
    <property type="entry name" value="Cation/H_exchanger_TM"/>
</dbReference>
<keyword evidence="5" id="KW-1003">Cell membrane</keyword>
<accession>A0ABQ6CCD4</accession>
<reference evidence="15" key="1">
    <citation type="journal article" date="2019" name="Int. J. Syst. Evol. Microbiol.">
        <title>The Global Catalogue of Microorganisms (GCM) 10K type strain sequencing project: providing services to taxonomists for standard genome sequencing and annotation.</title>
        <authorList>
            <consortium name="The Broad Institute Genomics Platform"/>
            <consortium name="The Broad Institute Genome Sequencing Center for Infectious Disease"/>
            <person name="Wu L."/>
            <person name="Ma J."/>
        </authorList>
    </citation>
    <scope>NUCLEOTIDE SEQUENCE [LARGE SCALE GENOMIC DNA]</scope>
    <source>
        <strain evidence="15">NBRC 101365</strain>
    </source>
</reference>
<dbReference type="InterPro" id="IPR018422">
    <property type="entry name" value="Cation/H_exchanger_CPA1"/>
</dbReference>
<evidence type="ECO:0000256" key="11">
    <source>
        <dbReference type="ARBA" id="ARBA00023201"/>
    </source>
</evidence>
<keyword evidence="8" id="KW-0915">Sodium</keyword>
<comment type="subcellular location">
    <subcellularLocation>
        <location evidence="1">Cell membrane</location>
        <topology evidence="1">Multi-pass membrane protein</topology>
    </subcellularLocation>
</comment>
<dbReference type="Pfam" id="PF00999">
    <property type="entry name" value="Na_H_Exchanger"/>
    <property type="match status" value="1"/>
</dbReference>
<evidence type="ECO:0000256" key="12">
    <source>
        <dbReference type="SAM" id="Phobius"/>
    </source>
</evidence>
<feature type="transmembrane region" description="Helical" evidence="12">
    <location>
        <begin position="318"/>
        <end position="344"/>
    </location>
</feature>
<dbReference type="PANTHER" id="PTHR10110:SF195">
    <property type="entry name" value="NA(+)_H(+) ANTIPORTER NHAS2"/>
    <property type="match status" value="1"/>
</dbReference>
<name>A0ABQ6CCD4_9HYPH</name>
<evidence type="ECO:0000256" key="4">
    <source>
        <dbReference type="ARBA" id="ARBA00022449"/>
    </source>
</evidence>
<proteinExistence type="inferred from homology"/>
<evidence type="ECO:0000256" key="10">
    <source>
        <dbReference type="ARBA" id="ARBA00023136"/>
    </source>
</evidence>
<feature type="transmembrane region" description="Helical" evidence="12">
    <location>
        <begin position="6"/>
        <end position="24"/>
    </location>
</feature>
<evidence type="ECO:0000256" key="5">
    <source>
        <dbReference type="ARBA" id="ARBA00022475"/>
    </source>
</evidence>
<dbReference type="PANTHER" id="PTHR10110">
    <property type="entry name" value="SODIUM/HYDROGEN EXCHANGER"/>
    <property type="match status" value="1"/>
</dbReference>
<feature type="transmembrane region" description="Helical" evidence="12">
    <location>
        <begin position="356"/>
        <end position="376"/>
    </location>
</feature>
<keyword evidence="4" id="KW-0050">Antiport</keyword>
<evidence type="ECO:0000259" key="13">
    <source>
        <dbReference type="Pfam" id="PF00999"/>
    </source>
</evidence>
<evidence type="ECO:0000256" key="7">
    <source>
        <dbReference type="ARBA" id="ARBA00022989"/>
    </source>
</evidence>
<feature type="transmembrane region" description="Helical" evidence="12">
    <location>
        <begin position="202"/>
        <end position="223"/>
    </location>
</feature>
<sequence>MSTFDVAPIIFLFAALVSLANERFIKLPRSIALLLASLLVSLGIAAAGHIWPASWFPQAYQQRVEHANLPHTLLDGMLALLLFAATWHADIKGLRREGVLVFILATIGVLIATFVFAFGFWLLASLCGTPVPFPWCFLLGAILAPTDAVAVDELLKRVALPAGLRDIIAGESLFNDGAAVVMFLAAVALIGGQSGVIGNGRLMSALMIECAGGAAIGAVAGYAARLLVEHSEDEIVRLTLSIALALATYRIALQFHVSGPIAVVVAGLVMVNAGPRTSRQTAWRPHLATFWSLVDDLVNTLLFLLMGAEFFNLDFTAFTQAIVFAAIPLAILSRLVSIAIPIGLSRADWPKKARMISTLTWVGLRGAISIALVLTIPDGPYGPTLAAACYVVVIFTIVVQGLSTPAILSRIYKGEVPVPAGGHASDHDTVPEASGHAKPS</sequence>
<evidence type="ECO:0000313" key="14">
    <source>
        <dbReference type="EMBL" id="GLS17953.1"/>
    </source>
</evidence>
<keyword evidence="10 12" id="KW-0472">Membrane</keyword>
<feature type="transmembrane region" description="Helical" evidence="12">
    <location>
        <begin position="172"/>
        <end position="190"/>
    </location>
</feature>
<keyword evidence="11" id="KW-0739">Sodium transport</keyword>
<evidence type="ECO:0000256" key="2">
    <source>
        <dbReference type="ARBA" id="ARBA00007367"/>
    </source>
</evidence>
<keyword evidence="9" id="KW-0406">Ion transport</keyword>
<gene>
    <name evidence="14" type="ORF">GCM10007874_09690</name>
</gene>
<keyword evidence="3" id="KW-0813">Transport</keyword>
<feature type="transmembrane region" description="Helical" evidence="12">
    <location>
        <begin position="258"/>
        <end position="275"/>
    </location>
</feature>
<feature type="transmembrane region" description="Helical" evidence="12">
    <location>
        <begin position="99"/>
        <end position="126"/>
    </location>
</feature>
<evidence type="ECO:0000256" key="3">
    <source>
        <dbReference type="ARBA" id="ARBA00022448"/>
    </source>
</evidence>
<evidence type="ECO:0000313" key="15">
    <source>
        <dbReference type="Proteomes" id="UP001156882"/>
    </source>
</evidence>
<protein>
    <submittedName>
        <fullName evidence="14">Sodium:proton antiporter</fullName>
    </submittedName>
</protein>
<feature type="transmembrane region" description="Helical" evidence="12">
    <location>
        <begin position="382"/>
        <end position="403"/>
    </location>
</feature>
<dbReference type="Proteomes" id="UP001156882">
    <property type="component" value="Unassembled WGS sequence"/>
</dbReference>
<comment type="caution">
    <text evidence="14">The sequence shown here is derived from an EMBL/GenBank/DDBJ whole genome shotgun (WGS) entry which is preliminary data.</text>
</comment>
<evidence type="ECO:0000256" key="1">
    <source>
        <dbReference type="ARBA" id="ARBA00004651"/>
    </source>
</evidence>
<dbReference type="Gene3D" id="6.10.140.1330">
    <property type="match status" value="1"/>
</dbReference>
<keyword evidence="6 12" id="KW-0812">Transmembrane</keyword>
<evidence type="ECO:0000256" key="9">
    <source>
        <dbReference type="ARBA" id="ARBA00023065"/>
    </source>
</evidence>
<feature type="transmembrane region" description="Helical" evidence="12">
    <location>
        <begin position="287"/>
        <end position="306"/>
    </location>
</feature>
<feature type="transmembrane region" description="Helical" evidence="12">
    <location>
        <begin position="71"/>
        <end position="87"/>
    </location>
</feature>